<evidence type="ECO:0000313" key="4">
    <source>
        <dbReference type="Proteomes" id="UP000177797"/>
    </source>
</evidence>
<evidence type="ECO:0000256" key="1">
    <source>
        <dbReference type="SAM" id="Phobius"/>
    </source>
</evidence>
<comment type="caution">
    <text evidence="3">The sequence shown here is derived from an EMBL/GenBank/DDBJ whole genome shotgun (WGS) entry which is preliminary data.</text>
</comment>
<evidence type="ECO:0000259" key="2">
    <source>
        <dbReference type="SMART" id="SM00849"/>
    </source>
</evidence>
<dbReference type="PANTHER" id="PTHR30619:SF1">
    <property type="entry name" value="RECOMBINATION PROTEIN 2"/>
    <property type="match status" value="1"/>
</dbReference>
<keyword evidence="1" id="KW-0472">Membrane</keyword>
<dbReference type="SUPFAM" id="SSF56281">
    <property type="entry name" value="Metallo-hydrolase/oxidoreductase"/>
    <property type="match status" value="1"/>
</dbReference>
<dbReference type="PANTHER" id="PTHR30619">
    <property type="entry name" value="DNA INTERNALIZATION/COMPETENCE PROTEIN COMEC/REC2"/>
    <property type="match status" value="1"/>
</dbReference>
<dbReference type="CDD" id="cd07731">
    <property type="entry name" value="ComA-like_MBL-fold"/>
    <property type="match status" value="1"/>
</dbReference>
<feature type="domain" description="Metallo-beta-lactamase" evidence="2">
    <location>
        <begin position="45"/>
        <end position="242"/>
    </location>
</feature>
<dbReference type="EMBL" id="MHSA01000003">
    <property type="protein sequence ID" value="OHA34994.1"/>
    <property type="molecule type" value="Genomic_DNA"/>
</dbReference>
<dbReference type="InterPro" id="IPR035681">
    <property type="entry name" value="ComA-like_MBL"/>
</dbReference>
<sequence length="286" mass="31063">MQKLREYLHWWILGALCAGTVLAWYAVFSEDRDGKLIVAFLDVGQGDAIFIESPTGTQMLIDGGPDKSVLRQLGKIMPFYDRTIDMLMTTNPDKDHFAGFLDVLRSYKVGAVMEPGTVGAAAEYAALEKLIEERGVKKLLARRGQKIQLGGGAILEIFFPDRDVSGLNTNEGSVVAKLSYGATSFLLTGDTTRAVEGYLAQLDGARLDVDVLKVGHHGSDTSTSDSLLGFVSPAFAVISAGKDNRYGHPNKEVLARLARFEVPMLGTYARGAIVFVSDGETVRLRK</sequence>
<dbReference type="InterPro" id="IPR052159">
    <property type="entry name" value="Competence_DNA_uptake"/>
</dbReference>
<keyword evidence="1" id="KW-1133">Transmembrane helix</keyword>
<dbReference type="InterPro" id="IPR036866">
    <property type="entry name" value="RibonucZ/Hydroxyglut_hydro"/>
</dbReference>
<accession>A0A1G2NFZ5</accession>
<dbReference type="Proteomes" id="UP000177797">
    <property type="component" value="Unassembled WGS sequence"/>
</dbReference>
<reference evidence="3 4" key="1">
    <citation type="journal article" date="2016" name="Nat. Commun.">
        <title>Thousands of microbial genomes shed light on interconnected biogeochemical processes in an aquifer system.</title>
        <authorList>
            <person name="Anantharaman K."/>
            <person name="Brown C.T."/>
            <person name="Hug L.A."/>
            <person name="Sharon I."/>
            <person name="Castelle C.J."/>
            <person name="Probst A.J."/>
            <person name="Thomas B.C."/>
            <person name="Singh A."/>
            <person name="Wilkins M.J."/>
            <person name="Karaoz U."/>
            <person name="Brodie E.L."/>
            <person name="Williams K.H."/>
            <person name="Hubbard S.S."/>
            <person name="Banfield J.F."/>
        </authorList>
    </citation>
    <scope>NUCLEOTIDE SEQUENCE [LARGE SCALE GENOMIC DNA]</scope>
</reference>
<keyword evidence="1" id="KW-0812">Transmembrane</keyword>
<dbReference type="SMART" id="SM00849">
    <property type="entry name" value="Lactamase_B"/>
    <property type="match status" value="1"/>
</dbReference>
<dbReference type="InterPro" id="IPR001279">
    <property type="entry name" value="Metallo-B-lactamas"/>
</dbReference>
<protein>
    <recommendedName>
        <fullName evidence="2">Metallo-beta-lactamase domain-containing protein</fullName>
    </recommendedName>
</protein>
<dbReference type="Pfam" id="PF00753">
    <property type="entry name" value="Lactamase_B"/>
    <property type="match status" value="1"/>
</dbReference>
<evidence type="ECO:0000313" key="3">
    <source>
        <dbReference type="EMBL" id="OHA34994.1"/>
    </source>
</evidence>
<feature type="transmembrane region" description="Helical" evidence="1">
    <location>
        <begin position="7"/>
        <end position="27"/>
    </location>
</feature>
<dbReference type="Gene3D" id="3.60.15.10">
    <property type="entry name" value="Ribonuclease Z/Hydroxyacylglutathione hydrolase-like"/>
    <property type="match status" value="1"/>
</dbReference>
<proteinExistence type="predicted"/>
<name>A0A1G2NFZ5_9BACT</name>
<gene>
    <name evidence="3" type="ORF">A2938_01335</name>
</gene>
<organism evidence="3 4">
    <name type="scientific">Candidatus Taylorbacteria bacterium RIFCSPLOWO2_01_FULL_48_100</name>
    <dbReference type="NCBI Taxonomy" id="1802322"/>
    <lineage>
        <taxon>Bacteria</taxon>
        <taxon>Candidatus Tayloriibacteriota</taxon>
    </lineage>
</organism>
<dbReference type="AlphaFoldDB" id="A0A1G2NFZ5"/>